<evidence type="ECO:0000313" key="2">
    <source>
        <dbReference type="Proteomes" id="UP000507222"/>
    </source>
</evidence>
<gene>
    <name evidence="1" type="ORF">CURHAP_LOCUS15241</name>
</gene>
<proteinExistence type="predicted"/>
<dbReference type="Gene3D" id="3.40.50.300">
    <property type="entry name" value="P-loop containing nucleotide triphosphate hydrolases"/>
    <property type="match status" value="1"/>
</dbReference>
<dbReference type="InterPro" id="IPR027417">
    <property type="entry name" value="P-loop_NTPase"/>
</dbReference>
<evidence type="ECO:0000313" key="1">
    <source>
        <dbReference type="EMBL" id="CAB4269554.1"/>
    </source>
</evidence>
<reference evidence="1 2" key="1">
    <citation type="submission" date="2020-05" db="EMBL/GenBank/DDBJ databases">
        <authorList>
            <person name="Campoy J."/>
            <person name="Schneeberger K."/>
            <person name="Spophaly S."/>
        </authorList>
    </citation>
    <scope>NUCLEOTIDE SEQUENCE [LARGE SCALE GENOMIC DNA]</scope>
    <source>
        <strain evidence="1">PruArmRojPasFocal</strain>
    </source>
</reference>
<dbReference type="SUPFAM" id="SSF52540">
    <property type="entry name" value="P-loop containing nucleoside triphosphate hydrolases"/>
    <property type="match status" value="1"/>
</dbReference>
<dbReference type="Proteomes" id="UP000507222">
    <property type="component" value="Unassembled WGS sequence"/>
</dbReference>
<organism evidence="1 2">
    <name type="scientific">Prunus armeniaca</name>
    <name type="common">Apricot</name>
    <name type="synonym">Armeniaca vulgaris</name>
    <dbReference type="NCBI Taxonomy" id="36596"/>
    <lineage>
        <taxon>Eukaryota</taxon>
        <taxon>Viridiplantae</taxon>
        <taxon>Streptophyta</taxon>
        <taxon>Embryophyta</taxon>
        <taxon>Tracheophyta</taxon>
        <taxon>Spermatophyta</taxon>
        <taxon>Magnoliopsida</taxon>
        <taxon>eudicotyledons</taxon>
        <taxon>Gunneridae</taxon>
        <taxon>Pentapetalae</taxon>
        <taxon>rosids</taxon>
        <taxon>fabids</taxon>
        <taxon>Rosales</taxon>
        <taxon>Rosaceae</taxon>
        <taxon>Amygdaloideae</taxon>
        <taxon>Amygdaleae</taxon>
        <taxon>Prunus</taxon>
    </lineage>
</organism>
<dbReference type="AlphaFoldDB" id="A0A6J5U2C6"/>
<dbReference type="EMBL" id="CAEKDK010000002">
    <property type="protein sequence ID" value="CAB4269554.1"/>
    <property type="molecule type" value="Genomic_DNA"/>
</dbReference>
<evidence type="ECO:0008006" key="3">
    <source>
        <dbReference type="Google" id="ProtNLM"/>
    </source>
</evidence>
<protein>
    <recommendedName>
        <fullName evidence="3">NB-ARC domain-containing protein</fullName>
    </recommendedName>
</protein>
<accession>A0A6J5U2C6</accession>
<sequence length="104" mass="11610">MEHRRKSMNASLVSEASFIGLVDKKKHKDATLQAIEDIESNSFFGKDEYIVGRKEEVSSIVATLIISNSQESILVIVGMGGVGKITSNRLVYNEPDREKICRRP</sequence>
<name>A0A6J5U2C6_PRUAR</name>